<dbReference type="EMBL" id="JAUSYP010000001">
    <property type="protein sequence ID" value="MDQ0746573.1"/>
    <property type="molecule type" value="Genomic_DNA"/>
</dbReference>
<accession>A0ABU0QGR0</accession>
<sequence>MGTELSYPSLAQTPDGTLHVAHTHHRRTIKHVRLDGDWLKSEFPA</sequence>
<protein>
    <submittedName>
        <fullName evidence="1">Neuraminidase</fullName>
    </submittedName>
</protein>
<organism evidence="1 2">
    <name type="scientific">Streptomyces africanus</name>
    <dbReference type="NCBI Taxonomy" id="231024"/>
    <lineage>
        <taxon>Bacteria</taxon>
        <taxon>Bacillati</taxon>
        <taxon>Actinomycetota</taxon>
        <taxon>Actinomycetes</taxon>
        <taxon>Kitasatosporales</taxon>
        <taxon>Streptomycetaceae</taxon>
        <taxon>Streptomyces</taxon>
    </lineage>
</organism>
<keyword evidence="2" id="KW-1185">Reference proteome</keyword>
<dbReference type="InterPro" id="IPR036278">
    <property type="entry name" value="Sialidase_sf"/>
</dbReference>
<evidence type="ECO:0000313" key="2">
    <source>
        <dbReference type="Proteomes" id="UP001232755"/>
    </source>
</evidence>
<dbReference type="CDD" id="cd15482">
    <property type="entry name" value="Sialidase_non-viral"/>
    <property type="match status" value="1"/>
</dbReference>
<dbReference type="SUPFAM" id="SSF50939">
    <property type="entry name" value="Sialidases"/>
    <property type="match status" value="1"/>
</dbReference>
<dbReference type="Proteomes" id="UP001232755">
    <property type="component" value="Unassembled WGS sequence"/>
</dbReference>
<reference evidence="1 2" key="1">
    <citation type="submission" date="2023-07" db="EMBL/GenBank/DDBJ databases">
        <title>Comparative genomics of wheat-associated soil bacteria to identify genetic determinants of phenazine resistance.</title>
        <authorList>
            <person name="Mouncey N."/>
        </authorList>
    </citation>
    <scope>NUCLEOTIDE SEQUENCE [LARGE SCALE GENOMIC DNA]</scope>
    <source>
        <strain evidence="1 2">B3I12</strain>
    </source>
</reference>
<comment type="caution">
    <text evidence="1">The sequence shown here is derived from an EMBL/GenBank/DDBJ whole genome shotgun (WGS) entry which is preliminary data.</text>
</comment>
<evidence type="ECO:0000313" key="1">
    <source>
        <dbReference type="EMBL" id="MDQ0746573.1"/>
    </source>
</evidence>
<dbReference type="RefSeq" id="WP_307173595.1">
    <property type="nucleotide sequence ID" value="NZ_JAUSYP010000001.1"/>
</dbReference>
<name>A0ABU0QGR0_9ACTN</name>
<gene>
    <name evidence="1" type="ORF">QF034_000804</name>
</gene>
<proteinExistence type="predicted"/>